<feature type="compositionally biased region" description="Basic and acidic residues" evidence="1">
    <location>
        <begin position="572"/>
        <end position="589"/>
    </location>
</feature>
<feature type="region of interest" description="Disordered" evidence="1">
    <location>
        <begin position="430"/>
        <end position="474"/>
    </location>
</feature>
<protein>
    <submittedName>
        <fullName evidence="2">Uncharacterized protein</fullName>
    </submittedName>
</protein>
<feature type="region of interest" description="Disordered" evidence="1">
    <location>
        <begin position="375"/>
        <end position="397"/>
    </location>
</feature>
<dbReference type="EMBL" id="HBNR01077160">
    <property type="protein sequence ID" value="CAE4653596.1"/>
    <property type="molecule type" value="Transcribed_RNA"/>
</dbReference>
<organism evidence="2">
    <name type="scientific">Alexandrium monilatum</name>
    <dbReference type="NCBI Taxonomy" id="311494"/>
    <lineage>
        <taxon>Eukaryota</taxon>
        <taxon>Sar</taxon>
        <taxon>Alveolata</taxon>
        <taxon>Dinophyceae</taxon>
        <taxon>Gonyaulacales</taxon>
        <taxon>Pyrocystaceae</taxon>
        <taxon>Alexandrium</taxon>
    </lineage>
</organism>
<name>A0A7S4SRN3_9DINO</name>
<feature type="compositionally biased region" description="Basic and acidic residues" evidence="1">
    <location>
        <begin position="127"/>
        <end position="147"/>
    </location>
</feature>
<feature type="region of interest" description="Disordered" evidence="1">
    <location>
        <begin position="555"/>
        <end position="589"/>
    </location>
</feature>
<feature type="region of interest" description="Disordered" evidence="1">
    <location>
        <begin position="101"/>
        <end position="151"/>
    </location>
</feature>
<proteinExistence type="predicted"/>
<dbReference type="AlphaFoldDB" id="A0A7S4SRN3"/>
<evidence type="ECO:0000256" key="1">
    <source>
        <dbReference type="SAM" id="MobiDB-lite"/>
    </source>
</evidence>
<feature type="region of interest" description="Disordered" evidence="1">
    <location>
        <begin position="56"/>
        <end position="80"/>
    </location>
</feature>
<feature type="compositionally biased region" description="Acidic residues" evidence="1">
    <location>
        <begin position="453"/>
        <end position="474"/>
    </location>
</feature>
<reference evidence="2" key="1">
    <citation type="submission" date="2021-01" db="EMBL/GenBank/DDBJ databases">
        <authorList>
            <person name="Corre E."/>
            <person name="Pelletier E."/>
            <person name="Niang G."/>
            <person name="Scheremetjew M."/>
            <person name="Finn R."/>
            <person name="Kale V."/>
            <person name="Holt S."/>
            <person name="Cochrane G."/>
            <person name="Meng A."/>
            <person name="Brown T."/>
            <person name="Cohen L."/>
        </authorList>
    </citation>
    <scope>NUCLEOTIDE SEQUENCE</scope>
    <source>
        <strain evidence="2">CCMP3105</strain>
    </source>
</reference>
<gene>
    <name evidence="2" type="ORF">AMON00008_LOCUS54884</name>
</gene>
<sequence>MAGLSALAAGPSGLALAARGLASRGRRAWARPAACLPSFQPQRHITRLAVPRADGLGAERPFRDDLPEAEPSAESLVDEGAAESASVAALASTASAHHKYVGVDGDADPRPVDALGDEDGLSYDLDLSARGKESKPLRPREDHESRRKTPLGVLQRLAALERKEVGGRGRSRRRGQFEFPDDQPIRVRVLDVDALSLEDVHLAFMHTLVRRRPAEVCMHVASRLAQFRDNYGHNAYENLLRDCGQLFGPTHGPELLALFARCHATISVPWMVDYTRRFGQFSRAFIAGQVEQSLRPAFFDFMRYETKGGVRPLPLVVSKPWALSSYTRLMAKSHVKSYLHEQLKLHGHVPESKIKEHVADELPAEARVDERLSAAGSLKVPAPAPQEAGEAAWGRRDGQAKRPALLDAIMEAEYSGEGWDMAAAARARAKVPSSSNSSSSSAGASGARRVEVTNEDSETEQDSEGEEEFYSSQEDAELRDRFAMQYEHVVPDSVLKLEDALVPEGHAFGRRGGADGEADELTLPERYWGRSRPTFFRHMYRSYRVVEGQWQLVADPRGPRYKPQRRHKPRAERREQRLRQEMRAARPAS</sequence>
<evidence type="ECO:0000313" key="2">
    <source>
        <dbReference type="EMBL" id="CAE4653596.1"/>
    </source>
</evidence>
<feature type="compositionally biased region" description="Basic residues" evidence="1">
    <location>
        <begin position="559"/>
        <end position="571"/>
    </location>
</feature>
<accession>A0A7S4SRN3</accession>
<feature type="compositionally biased region" description="Low complexity" evidence="1">
    <location>
        <begin position="433"/>
        <end position="447"/>
    </location>
</feature>